<comment type="similarity">
    <text evidence="9">Belongs to the H(+)-translocating pyrophosphatase (TC 3.A.10) family. K(+)-insensitive subfamily.</text>
</comment>
<dbReference type="NCBIfam" id="TIGR01104">
    <property type="entry name" value="V_PPase"/>
    <property type="match status" value="1"/>
</dbReference>
<comment type="caution">
    <text evidence="9">Lacks conserved residue(s) required for the propagation of feature annotation.</text>
</comment>
<evidence type="ECO:0000256" key="3">
    <source>
        <dbReference type="ARBA" id="ARBA00022692"/>
    </source>
</evidence>
<comment type="catalytic activity">
    <reaction evidence="9">
        <text>diphosphate + H2O + H(+)(in) = 2 phosphate + 2 H(+)(out)</text>
        <dbReference type="Rhea" id="RHEA:13973"/>
        <dbReference type="ChEBI" id="CHEBI:15377"/>
        <dbReference type="ChEBI" id="CHEBI:15378"/>
        <dbReference type="ChEBI" id="CHEBI:33019"/>
        <dbReference type="ChEBI" id="CHEBI:43474"/>
        <dbReference type="EC" id="7.1.3.1"/>
    </reaction>
</comment>
<keyword evidence="3 9" id="KW-0812">Transmembrane</keyword>
<keyword evidence="9" id="KW-0375">Hydrogen ion transport</keyword>
<keyword evidence="4 9" id="KW-0460">Magnesium</keyword>
<feature type="transmembrane region" description="Helical" evidence="9">
    <location>
        <begin position="462"/>
        <end position="480"/>
    </location>
</feature>
<evidence type="ECO:0000256" key="7">
    <source>
        <dbReference type="ARBA" id="ARBA00023065"/>
    </source>
</evidence>
<keyword evidence="5 9" id="KW-1278">Translocase</keyword>
<feature type="transmembrane region" description="Helical" evidence="9">
    <location>
        <begin position="122"/>
        <end position="147"/>
    </location>
</feature>
<comment type="function">
    <text evidence="9">Proton pump that utilizes the energy of pyrophosphate hydrolysis as the driving force for proton movement across the membrane. Generates a proton motive force.</text>
</comment>
<keyword evidence="8 9" id="KW-0472">Membrane</keyword>
<name>A0AA41CB18_STEMA</name>
<dbReference type="EMBL" id="JADUNO010000025">
    <property type="protein sequence ID" value="MBH1639711.1"/>
    <property type="molecule type" value="Genomic_DNA"/>
</dbReference>
<feature type="transmembrane region" description="Helical" evidence="9">
    <location>
        <begin position="81"/>
        <end position="102"/>
    </location>
</feature>
<evidence type="ECO:0000313" key="10">
    <source>
        <dbReference type="EMBL" id="MBH1639711.1"/>
    </source>
</evidence>
<dbReference type="Proteomes" id="UP000616785">
    <property type="component" value="Unassembled WGS sequence"/>
</dbReference>
<feature type="transmembrane region" description="Helical" evidence="9">
    <location>
        <begin position="594"/>
        <end position="616"/>
    </location>
</feature>
<dbReference type="EC" id="7.1.3.1" evidence="9"/>
<dbReference type="NCBIfam" id="NF001953">
    <property type="entry name" value="PRK00733.2-1"/>
    <property type="match status" value="1"/>
</dbReference>
<feature type="transmembrane region" description="Helical" evidence="9">
    <location>
        <begin position="257"/>
        <end position="279"/>
    </location>
</feature>
<dbReference type="NCBIfam" id="NF001960">
    <property type="entry name" value="PRK00733.3-5"/>
    <property type="match status" value="1"/>
</dbReference>
<feature type="transmembrane region" description="Helical" evidence="9">
    <location>
        <begin position="6"/>
        <end position="29"/>
    </location>
</feature>
<evidence type="ECO:0000256" key="9">
    <source>
        <dbReference type="HAMAP-Rule" id="MF_01129"/>
    </source>
</evidence>
<keyword evidence="7 9" id="KW-0406">Ion transport</keyword>
<feature type="transmembrane region" description="Helical" evidence="9">
    <location>
        <begin position="322"/>
        <end position="341"/>
    </location>
</feature>
<feature type="transmembrane region" description="Helical" evidence="9">
    <location>
        <begin position="501"/>
        <end position="520"/>
    </location>
</feature>
<feature type="transmembrane region" description="Helical" evidence="9">
    <location>
        <begin position="383"/>
        <end position="410"/>
    </location>
</feature>
<protein>
    <recommendedName>
        <fullName evidence="9">K(+)-insensitive pyrophosphate-energized proton pump</fullName>
        <ecNumber evidence="9">7.1.3.1</ecNumber>
    </recommendedName>
    <alternativeName>
        <fullName evidence="9">Membrane-bound proton-translocating pyrophosphatase</fullName>
    </alternativeName>
    <alternativeName>
        <fullName evidence="9">Pyrophosphate-energized inorganic pyrophosphatase</fullName>
        <shortName evidence="9">H(+)-PPase</shortName>
    </alternativeName>
</protein>
<keyword evidence="6 9" id="KW-1133">Transmembrane helix</keyword>
<dbReference type="GO" id="GO:0004427">
    <property type="term" value="F:inorganic diphosphate phosphatase activity"/>
    <property type="evidence" value="ECO:0007669"/>
    <property type="project" value="UniProtKB-UniRule"/>
</dbReference>
<organism evidence="10 11">
    <name type="scientific">Stenotrophomonas maltophilia</name>
    <name type="common">Pseudomonas maltophilia</name>
    <name type="synonym">Xanthomonas maltophilia</name>
    <dbReference type="NCBI Taxonomy" id="40324"/>
    <lineage>
        <taxon>Bacteria</taxon>
        <taxon>Pseudomonadati</taxon>
        <taxon>Pseudomonadota</taxon>
        <taxon>Gammaproteobacteria</taxon>
        <taxon>Lysobacterales</taxon>
        <taxon>Lysobacteraceae</taxon>
        <taxon>Stenotrophomonas</taxon>
        <taxon>Stenotrophomonas maltophilia group</taxon>
    </lineage>
</organism>
<proteinExistence type="inferred from homology"/>
<evidence type="ECO:0000256" key="2">
    <source>
        <dbReference type="ARBA" id="ARBA00022448"/>
    </source>
</evidence>
<dbReference type="Pfam" id="PF03030">
    <property type="entry name" value="H_PPase"/>
    <property type="match status" value="1"/>
</dbReference>
<dbReference type="GO" id="GO:0000287">
    <property type="term" value="F:magnesium ion binding"/>
    <property type="evidence" value="ECO:0007669"/>
    <property type="project" value="UniProtKB-UniRule"/>
</dbReference>
<keyword evidence="9" id="KW-1003">Cell membrane</keyword>
<evidence type="ECO:0000256" key="1">
    <source>
        <dbReference type="ARBA" id="ARBA00004127"/>
    </source>
</evidence>
<comment type="subunit">
    <text evidence="9">Homodimer.</text>
</comment>
<evidence type="ECO:0000313" key="11">
    <source>
        <dbReference type="Proteomes" id="UP000616785"/>
    </source>
</evidence>
<evidence type="ECO:0000256" key="6">
    <source>
        <dbReference type="ARBA" id="ARBA00022989"/>
    </source>
</evidence>
<feature type="transmembrane region" description="Helical" evidence="9">
    <location>
        <begin position="291"/>
        <end position="310"/>
    </location>
</feature>
<comment type="caution">
    <text evidence="10">The sequence shown here is derived from an EMBL/GenBank/DDBJ whole genome shotgun (WGS) entry which is preliminary data.</text>
</comment>
<dbReference type="GO" id="GO:0009678">
    <property type="term" value="F:diphosphate hydrolysis-driven proton transmembrane transporter activity"/>
    <property type="evidence" value="ECO:0007669"/>
    <property type="project" value="UniProtKB-UniRule"/>
</dbReference>
<dbReference type="PIRSF" id="PIRSF001265">
    <property type="entry name" value="H+-PPase"/>
    <property type="match status" value="1"/>
</dbReference>
<dbReference type="NCBIfam" id="NF001951">
    <property type="entry name" value="PRK00733.1-2"/>
    <property type="match status" value="1"/>
</dbReference>
<dbReference type="GO" id="GO:0012505">
    <property type="term" value="C:endomembrane system"/>
    <property type="evidence" value="ECO:0007669"/>
    <property type="project" value="UniProtKB-SubCell"/>
</dbReference>
<sequence length="675" mass="69186">MLERHGLSLALGCAILAILFGIVSARWILRQPTGNERMVAIATAIQEGARAYLNRQYLTIGVAGVVLFVLVGVFLSWYTAIGFAVGAVLSGAAGYIGMNVSVRANVRTAEAARHGISAAMDVAFRGGAITGMLVVGLGLLGVAGYYALLLRIGLPMEQALHALVGLAFGSSLISIFARLGGGIFTKGADVGADLVGKVEAGIPEDDPRNPAVIADNVGDNVGDCAGMAADLFETYAVTVIATMLLGSLMLAEAGANAVLYPLVLGGVSIIASIIGALFVKVKPGGSIMGALYKGVIVSGVLAAIAFYPITTGLMADNVHGPIALYGCALIGLVLTGLIVWITEYYTGTQYKPVQHVAQASTTGHGTNIIAGLGISMKSTALPVVAVCAAIWGAFALGGLYGIAIAATAMLSMAGMIVALDAYGPITDNAGGIAEMAELPSEIRDITDPLDAVGNTTKAVTKGYAIGSAALAALVLFADYTHNLQAAHPGQEFRFDLSDHTVIIGLLIGGLIPYLFGAMAMEAVGRAAGAVVEEVRRQFREIPGIMQGTGKPQYDKAVDMLTRSAIREMIVPSLLPVAVPVVVGLLLGPRALGGLLIGTIVTGLFVAISMTTGGGAWDNAKKYIEDGHFGGKGSEAHKAAVTGDTVGDPYKDTAGPAINPLIKIINIVALLLVPLL</sequence>
<feature type="site" description="Determinant of potassium independence" evidence="9">
    <location>
        <position position="457"/>
    </location>
</feature>
<dbReference type="InterPro" id="IPR004131">
    <property type="entry name" value="PPase-energised_H-pump"/>
</dbReference>
<accession>A0AA41CB18</accession>
<dbReference type="AlphaFoldDB" id="A0AA41CB18"/>
<comment type="cofactor">
    <cofactor evidence="9">
        <name>Mg(2+)</name>
        <dbReference type="ChEBI" id="CHEBI:18420"/>
    </cofactor>
</comment>
<feature type="transmembrane region" description="Helical" evidence="9">
    <location>
        <begin position="234"/>
        <end position="251"/>
    </location>
</feature>
<reference evidence="10" key="1">
    <citation type="submission" date="2020-11" db="EMBL/GenBank/DDBJ databases">
        <title>Enhanced detection system for hospital associated transmission using whole genome sequencing surveillance.</title>
        <authorList>
            <person name="Harrison L.H."/>
            <person name="Van Tyne D."/>
            <person name="Marsh J.W."/>
            <person name="Griffith M.P."/>
            <person name="Snyder D.J."/>
            <person name="Cooper V.S."/>
            <person name="Mustapha M."/>
        </authorList>
    </citation>
    <scope>NUCLEOTIDE SEQUENCE</scope>
    <source>
        <strain evidence="10">STEN00092</strain>
    </source>
</reference>
<gene>
    <name evidence="9" type="primary">hppA</name>
    <name evidence="10" type="ORF">I5U57_09690</name>
</gene>
<dbReference type="HAMAP" id="MF_01129">
    <property type="entry name" value="PPase_energized_pump"/>
    <property type="match status" value="1"/>
</dbReference>
<dbReference type="PANTHER" id="PTHR31998">
    <property type="entry name" value="K(+)-INSENSITIVE PYROPHOSPHATE-ENERGIZED PROTON PUMP"/>
    <property type="match status" value="1"/>
</dbReference>
<feature type="transmembrane region" description="Helical" evidence="9">
    <location>
        <begin position="568"/>
        <end position="587"/>
    </location>
</feature>
<dbReference type="GO" id="GO:0005886">
    <property type="term" value="C:plasma membrane"/>
    <property type="evidence" value="ECO:0007669"/>
    <property type="project" value="UniProtKB-SubCell"/>
</dbReference>
<evidence type="ECO:0000256" key="5">
    <source>
        <dbReference type="ARBA" id="ARBA00022967"/>
    </source>
</evidence>
<feature type="transmembrane region" description="Helical" evidence="9">
    <location>
        <begin position="159"/>
        <end position="177"/>
    </location>
</feature>
<comment type="subcellular location">
    <subcellularLocation>
        <location evidence="9">Cell membrane</location>
        <topology evidence="9">Multi-pass membrane protein</topology>
    </subcellularLocation>
    <subcellularLocation>
        <location evidence="1">Endomembrane system</location>
        <topology evidence="1">Multi-pass membrane protein</topology>
    </subcellularLocation>
</comment>
<evidence type="ECO:0000256" key="8">
    <source>
        <dbReference type="ARBA" id="ARBA00023136"/>
    </source>
</evidence>
<feature type="transmembrane region" description="Helical" evidence="9">
    <location>
        <begin position="57"/>
        <end position="75"/>
    </location>
</feature>
<keyword evidence="2 9" id="KW-0813">Transport</keyword>
<keyword evidence="10" id="KW-0378">Hydrolase</keyword>
<evidence type="ECO:0000256" key="4">
    <source>
        <dbReference type="ARBA" id="ARBA00022842"/>
    </source>
</evidence>